<evidence type="ECO:0000313" key="2">
    <source>
        <dbReference type="Proteomes" id="UP001054252"/>
    </source>
</evidence>
<dbReference type="AlphaFoldDB" id="A0AAV5MJS8"/>
<dbReference type="EMBL" id="BPVZ01000297">
    <property type="protein sequence ID" value="GKV49379.1"/>
    <property type="molecule type" value="Genomic_DNA"/>
</dbReference>
<keyword evidence="2" id="KW-1185">Reference proteome</keyword>
<gene>
    <name evidence="1" type="ORF">SLEP1_g56133</name>
</gene>
<proteinExistence type="predicted"/>
<sequence>MLMLSLIAGEMGRIKHDRSGEIVACSCSRRPSESKICPAF</sequence>
<evidence type="ECO:0000313" key="1">
    <source>
        <dbReference type="EMBL" id="GKV49379.1"/>
    </source>
</evidence>
<dbReference type="Proteomes" id="UP001054252">
    <property type="component" value="Unassembled WGS sequence"/>
</dbReference>
<name>A0AAV5MJS8_9ROSI</name>
<organism evidence="1 2">
    <name type="scientific">Rubroshorea leprosula</name>
    <dbReference type="NCBI Taxonomy" id="152421"/>
    <lineage>
        <taxon>Eukaryota</taxon>
        <taxon>Viridiplantae</taxon>
        <taxon>Streptophyta</taxon>
        <taxon>Embryophyta</taxon>
        <taxon>Tracheophyta</taxon>
        <taxon>Spermatophyta</taxon>
        <taxon>Magnoliopsida</taxon>
        <taxon>eudicotyledons</taxon>
        <taxon>Gunneridae</taxon>
        <taxon>Pentapetalae</taxon>
        <taxon>rosids</taxon>
        <taxon>malvids</taxon>
        <taxon>Malvales</taxon>
        <taxon>Dipterocarpaceae</taxon>
        <taxon>Rubroshorea</taxon>
    </lineage>
</organism>
<comment type="caution">
    <text evidence="1">The sequence shown here is derived from an EMBL/GenBank/DDBJ whole genome shotgun (WGS) entry which is preliminary data.</text>
</comment>
<protein>
    <submittedName>
        <fullName evidence="1">Uncharacterized protein</fullName>
    </submittedName>
</protein>
<reference evidence="1 2" key="1">
    <citation type="journal article" date="2021" name="Commun. Biol.">
        <title>The genome of Shorea leprosula (Dipterocarpaceae) highlights the ecological relevance of drought in aseasonal tropical rainforests.</title>
        <authorList>
            <person name="Ng K.K.S."/>
            <person name="Kobayashi M.J."/>
            <person name="Fawcett J.A."/>
            <person name="Hatakeyama M."/>
            <person name="Paape T."/>
            <person name="Ng C.H."/>
            <person name="Ang C.C."/>
            <person name="Tnah L.H."/>
            <person name="Lee C.T."/>
            <person name="Nishiyama T."/>
            <person name="Sese J."/>
            <person name="O'Brien M.J."/>
            <person name="Copetti D."/>
            <person name="Mohd Noor M.I."/>
            <person name="Ong R.C."/>
            <person name="Putra M."/>
            <person name="Sireger I.Z."/>
            <person name="Indrioko S."/>
            <person name="Kosugi Y."/>
            <person name="Izuno A."/>
            <person name="Isagi Y."/>
            <person name="Lee S.L."/>
            <person name="Shimizu K.K."/>
        </authorList>
    </citation>
    <scope>NUCLEOTIDE SEQUENCE [LARGE SCALE GENOMIC DNA]</scope>
    <source>
        <strain evidence="1">214</strain>
    </source>
</reference>
<accession>A0AAV5MJS8</accession>